<reference evidence="1 2" key="1">
    <citation type="submission" date="2020-06" db="EMBL/GenBank/DDBJ databases">
        <authorList>
            <person name="Herren C.D."/>
            <person name="Smith Caldas M."/>
            <person name="Brooke G.M."/>
            <person name="Cabrera L.J."/>
            <person name="Caudill C.B."/>
            <person name="Ewell K.O."/>
            <person name="Haas C.L."/>
            <person name="Shapland G.L."/>
            <person name="Sitek C.J."/>
            <person name="Thompson J.S."/>
            <person name="Pollenz R.S."/>
            <person name="Garlena R.A."/>
            <person name="Russell D.A."/>
            <person name="Pope W.H."/>
            <person name="Jacobs-Sera D."/>
            <person name="Hatfull G.F."/>
        </authorList>
    </citation>
    <scope>NUCLEOTIDE SEQUENCE [LARGE SCALE GENOMIC DNA]</scope>
</reference>
<dbReference type="EMBL" id="MT658805">
    <property type="protein sequence ID" value="QNJ57052.1"/>
    <property type="molecule type" value="Genomic_DNA"/>
</dbReference>
<dbReference type="KEGG" id="vg:70080658"/>
<proteinExistence type="predicted"/>
<organism evidence="1 2">
    <name type="scientific">Gordonia phage Rabbitrun</name>
    <dbReference type="NCBI Taxonomy" id="2762280"/>
    <lineage>
        <taxon>Viruses</taxon>
        <taxon>Duplodnaviria</taxon>
        <taxon>Heunggongvirae</taxon>
        <taxon>Uroviricota</taxon>
        <taxon>Caudoviricetes</taxon>
        <taxon>Deeyouvirinae</taxon>
        <taxon>Nevillevirus</taxon>
        <taxon>Nevillevirus rabbitrun</taxon>
    </lineage>
</organism>
<dbReference type="Proteomes" id="UP000515957">
    <property type="component" value="Segment"/>
</dbReference>
<protein>
    <submittedName>
        <fullName evidence="1">Uncharacterized protein</fullName>
    </submittedName>
</protein>
<dbReference type="RefSeq" id="YP_010246121.1">
    <property type="nucleotide sequence ID" value="NC_060133.1"/>
</dbReference>
<name>A0A7G8LII0_9CAUD</name>
<evidence type="ECO:0000313" key="1">
    <source>
        <dbReference type="EMBL" id="QNJ57052.1"/>
    </source>
</evidence>
<accession>A0A7G8LII0</accession>
<evidence type="ECO:0000313" key="2">
    <source>
        <dbReference type="Proteomes" id="UP000515957"/>
    </source>
</evidence>
<sequence>MEYTYGRQARNVAHLNDQTPWHFGIHNTGGGCMALQANLNKNYEVLVTHRDGEILPDHRYDSDELDSADFFGILVGIYDIRNGDTVATGEAMPSGPNPVDEVDAISLALARAIHAFKTEPLIPTDLDLSSIVTVV</sequence>
<dbReference type="PROSITE" id="PS51257">
    <property type="entry name" value="PROKAR_LIPOPROTEIN"/>
    <property type="match status" value="1"/>
</dbReference>
<keyword evidence="2" id="KW-1185">Reference proteome</keyword>
<dbReference type="GeneID" id="70080658"/>
<gene>
    <name evidence="1" type="primary">8</name>
    <name evidence="1" type="ORF">SEA_RABBITRUN_8</name>
</gene>